<dbReference type="InterPro" id="IPR045864">
    <property type="entry name" value="aa-tRNA-synth_II/BPL/LPL"/>
</dbReference>
<proteinExistence type="predicted"/>
<dbReference type="InterPro" id="IPR006195">
    <property type="entry name" value="aa-tRNA-synth_II"/>
</dbReference>
<accession>A0AAV8ZLU0</accession>
<dbReference type="InterPro" id="IPR047089">
    <property type="entry name" value="Asp-tRNA-ligase_1_N"/>
</dbReference>
<keyword evidence="3" id="KW-0067">ATP-binding</keyword>
<dbReference type="CDD" id="cd04317">
    <property type="entry name" value="EcAspRS_like_N"/>
    <property type="match status" value="1"/>
</dbReference>
<dbReference type="PROSITE" id="PS50862">
    <property type="entry name" value="AA_TRNA_LIGASE_II"/>
    <property type="match status" value="1"/>
</dbReference>
<keyword evidence="1" id="KW-0436">Ligase</keyword>
<dbReference type="AlphaFoldDB" id="A0AAV8ZLU0"/>
<evidence type="ECO:0000313" key="8">
    <source>
        <dbReference type="EMBL" id="KAJ8964825.1"/>
    </source>
</evidence>
<dbReference type="PANTHER" id="PTHR22594">
    <property type="entry name" value="ASPARTYL/LYSYL-TRNA SYNTHETASE"/>
    <property type="match status" value="1"/>
</dbReference>
<evidence type="ECO:0000256" key="3">
    <source>
        <dbReference type="ARBA" id="ARBA00022840"/>
    </source>
</evidence>
<keyword evidence="6" id="KW-1133">Transmembrane helix</keyword>
<dbReference type="SUPFAM" id="SSF50249">
    <property type="entry name" value="Nucleic acid-binding proteins"/>
    <property type="match status" value="1"/>
</dbReference>
<sequence length="623" mass="72419">MYYYVAIIFTNIFVDFFMMSAFLNRFCGKTFHAFLKNINKIKAFSQGVNLCERRQNDVDKLYSTSSKSKQVYLIDEDENSNKSRVSSFNKYTNRSYTCGELRSNNIGESVNLCGWLEYQRMNKFVVLRDSYGETQLLINEKDLKTQRLLENLPFESIIQIRGTVLSRPKAMINEKQVTGEIEVLIDDLKVVNKAKNNLPFNIREFQKAKETLRMQYRYLDLRFPQMQRNLRERSRLIMKMREFLFNNNFVDVETPTLFKATPGQFKQMLMAGAIDRYFQIAHCYRDEGVRSDRQPEFTQLDIEMSFTNVDGVINLIEELLLYSWPEYLNPIAMKFQRISYKDALENYGNDKPDIRFEFKIQNCTELFKPNEKLVDDDFGAYFVKIPKDYANLNKQIKELMLGLAMNYPNAKFFQSKVNTPKEWTSKINKLLTSQVATKFVEENKLENDSVLFLAYGNKNEVLSLLGKVRLEYVNFLENLGISVRKKGMHFLWVVDFPLFEISEETGCLQSAHHPFTAPHPEDLHLLKSSPLNETLLDLLKIERNTMQHIIDMLGSGCPPHGGIALGLDRLLSILLGTTSIRDVIAFPKNFEGRDPLSGAPSYISEKDQKLYHIKSIPSNKLKN</sequence>
<name>A0AAV8ZLU0_9CUCU</name>
<dbReference type="Gene3D" id="3.30.930.10">
    <property type="entry name" value="Bira Bifunctional Protein, Domain 2"/>
    <property type="match status" value="1"/>
</dbReference>
<feature type="domain" description="Aminoacyl-transfer RNA synthetases class-II family profile" evidence="7">
    <location>
        <begin position="202"/>
        <end position="595"/>
    </location>
</feature>
<feature type="transmembrane region" description="Helical" evidence="6">
    <location>
        <begin position="6"/>
        <end position="27"/>
    </location>
</feature>
<dbReference type="Pfam" id="PF00152">
    <property type="entry name" value="tRNA-synt_2"/>
    <property type="match status" value="2"/>
</dbReference>
<dbReference type="SUPFAM" id="SSF55261">
    <property type="entry name" value="GAD domain-like"/>
    <property type="match status" value="1"/>
</dbReference>
<gene>
    <name evidence="8" type="ORF">NQ314_004633</name>
</gene>
<reference evidence="8" key="1">
    <citation type="journal article" date="2023" name="Insect Mol. Biol.">
        <title>Genome sequencing provides insights into the evolution of gene families encoding plant cell wall-degrading enzymes in longhorned beetles.</title>
        <authorList>
            <person name="Shin N.R."/>
            <person name="Okamura Y."/>
            <person name="Kirsch R."/>
            <person name="Pauchet Y."/>
        </authorList>
    </citation>
    <scope>NUCLEOTIDE SEQUENCE</scope>
    <source>
        <strain evidence="8">RBIC_L_NR</strain>
    </source>
</reference>
<evidence type="ECO:0000256" key="6">
    <source>
        <dbReference type="SAM" id="Phobius"/>
    </source>
</evidence>
<evidence type="ECO:0000256" key="4">
    <source>
        <dbReference type="ARBA" id="ARBA00022917"/>
    </source>
</evidence>
<evidence type="ECO:0000256" key="1">
    <source>
        <dbReference type="ARBA" id="ARBA00022598"/>
    </source>
</evidence>
<keyword evidence="6" id="KW-0472">Membrane</keyword>
<dbReference type="GO" id="GO:0006422">
    <property type="term" value="P:aspartyl-tRNA aminoacylation"/>
    <property type="evidence" value="ECO:0007669"/>
    <property type="project" value="TreeGrafter"/>
</dbReference>
<evidence type="ECO:0000256" key="5">
    <source>
        <dbReference type="ARBA" id="ARBA00023146"/>
    </source>
</evidence>
<dbReference type="InterPro" id="IPR004364">
    <property type="entry name" value="Aa-tRNA-synt_II"/>
</dbReference>
<keyword evidence="6" id="KW-0812">Transmembrane</keyword>
<dbReference type="EMBL" id="JANEYF010001313">
    <property type="protein sequence ID" value="KAJ8964825.1"/>
    <property type="molecule type" value="Genomic_DNA"/>
</dbReference>
<protein>
    <recommendedName>
        <fullName evidence="7">Aminoacyl-transfer RNA synthetases class-II family profile domain-containing protein</fullName>
    </recommendedName>
</protein>
<dbReference type="Gene3D" id="2.40.50.140">
    <property type="entry name" value="Nucleic acid-binding proteins"/>
    <property type="match status" value="1"/>
</dbReference>
<dbReference type="GO" id="GO:0005739">
    <property type="term" value="C:mitochondrion"/>
    <property type="evidence" value="ECO:0007669"/>
    <property type="project" value="TreeGrafter"/>
</dbReference>
<dbReference type="InterPro" id="IPR004115">
    <property type="entry name" value="GAD-like_sf"/>
</dbReference>
<keyword evidence="5" id="KW-0030">Aminoacyl-tRNA synthetase</keyword>
<keyword evidence="2" id="KW-0547">Nucleotide-binding</keyword>
<comment type="caution">
    <text evidence="8">The sequence shown here is derived from an EMBL/GenBank/DDBJ whole genome shotgun (WGS) entry which is preliminary data.</text>
</comment>
<dbReference type="Gene3D" id="3.30.1360.30">
    <property type="entry name" value="GAD-like domain"/>
    <property type="match status" value="1"/>
</dbReference>
<dbReference type="InterPro" id="IPR012340">
    <property type="entry name" value="NA-bd_OB-fold"/>
</dbReference>
<evidence type="ECO:0000259" key="7">
    <source>
        <dbReference type="PROSITE" id="PS50862"/>
    </source>
</evidence>
<keyword evidence="4" id="KW-0648">Protein biosynthesis</keyword>
<dbReference type="Proteomes" id="UP001162156">
    <property type="component" value="Unassembled WGS sequence"/>
</dbReference>
<keyword evidence="9" id="KW-1185">Reference proteome</keyword>
<dbReference type="SUPFAM" id="SSF55681">
    <property type="entry name" value="Class II aaRS and biotin synthetases"/>
    <property type="match status" value="1"/>
</dbReference>
<dbReference type="PANTHER" id="PTHR22594:SF5">
    <property type="entry name" value="ASPARTATE--TRNA LIGASE, MITOCHONDRIAL"/>
    <property type="match status" value="1"/>
</dbReference>
<dbReference type="GO" id="GO:0005524">
    <property type="term" value="F:ATP binding"/>
    <property type="evidence" value="ECO:0007669"/>
    <property type="project" value="UniProtKB-KW"/>
</dbReference>
<dbReference type="GO" id="GO:0004815">
    <property type="term" value="F:aspartate-tRNA ligase activity"/>
    <property type="evidence" value="ECO:0007669"/>
    <property type="project" value="TreeGrafter"/>
</dbReference>
<evidence type="ECO:0000256" key="2">
    <source>
        <dbReference type="ARBA" id="ARBA00022741"/>
    </source>
</evidence>
<organism evidence="8 9">
    <name type="scientific">Rhamnusium bicolor</name>
    <dbReference type="NCBI Taxonomy" id="1586634"/>
    <lineage>
        <taxon>Eukaryota</taxon>
        <taxon>Metazoa</taxon>
        <taxon>Ecdysozoa</taxon>
        <taxon>Arthropoda</taxon>
        <taxon>Hexapoda</taxon>
        <taxon>Insecta</taxon>
        <taxon>Pterygota</taxon>
        <taxon>Neoptera</taxon>
        <taxon>Endopterygota</taxon>
        <taxon>Coleoptera</taxon>
        <taxon>Polyphaga</taxon>
        <taxon>Cucujiformia</taxon>
        <taxon>Chrysomeloidea</taxon>
        <taxon>Cerambycidae</taxon>
        <taxon>Lepturinae</taxon>
        <taxon>Rhagiini</taxon>
        <taxon>Rhamnusium</taxon>
    </lineage>
</organism>
<evidence type="ECO:0000313" key="9">
    <source>
        <dbReference type="Proteomes" id="UP001162156"/>
    </source>
</evidence>